<keyword evidence="9" id="KW-0670">Pyruvate</keyword>
<dbReference type="Proteomes" id="UP000317318">
    <property type="component" value="Chromosome"/>
</dbReference>
<dbReference type="PANTHER" id="PTHR33866:SF2">
    <property type="entry name" value="S-ADENOSYLMETHIONINE DECARBOXYLASE PROENZYME"/>
    <property type="match status" value="1"/>
</dbReference>
<dbReference type="KEGG" id="svp:Pan189_18620"/>
<protein>
    <submittedName>
        <fullName evidence="10">S-adenosylmethionine decarboxylase proenzyme</fullName>
        <ecNumber evidence="10">4.1.1.50</ecNumber>
    </submittedName>
</protein>
<dbReference type="GO" id="GO:0008295">
    <property type="term" value="P:spermidine biosynthetic process"/>
    <property type="evidence" value="ECO:0007669"/>
    <property type="project" value="UniProtKB-KW"/>
</dbReference>
<keyword evidence="8" id="KW-0704">Schiff base</keyword>
<evidence type="ECO:0000256" key="6">
    <source>
        <dbReference type="ARBA" id="ARBA00023145"/>
    </source>
</evidence>
<organism evidence="10 11">
    <name type="scientific">Stratiformator vulcanicus</name>
    <dbReference type="NCBI Taxonomy" id="2527980"/>
    <lineage>
        <taxon>Bacteria</taxon>
        <taxon>Pseudomonadati</taxon>
        <taxon>Planctomycetota</taxon>
        <taxon>Planctomycetia</taxon>
        <taxon>Planctomycetales</taxon>
        <taxon>Planctomycetaceae</taxon>
        <taxon>Stratiformator</taxon>
    </lineage>
</organism>
<dbReference type="AlphaFoldDB" id="A0A517R0Q5"/>
<dbReference type="EMBL" id="CP036268">
    <property type="protein sequence ID" value="QDT37482.1"/>
    <property type="molecule type" value="Genomic_DNA"/>
</dbReference>
<accession>A0A517R0Q5</accession>
<evidence type="ECO:0000256" key="9">
    <source>
        <dbReference type="ARBA" id="ARBA00023317"/>
    </source>
</evidence>
<keyword evidence="7 10" id="KW-0456">Lyase</keyword>
<gene>
    <name evidence="10" type="primary">speH</name>
    <name evidence="10" type="ORF">Pan189_18620</name>
</gene>
<evidence type="ECO:0000256" key="8">
    <source>
        <dbReference type="ARBA" id="ARBA00023270"/>
    </source>
</evidence>
<dbReference type="EC" id="4.1.1.50" evidence="10"/>
<keyword evidence="5" id="KW-0620">Polyamine biosynthesis</keyword>
<name>A0A517R0Q5_9PLAN</name>
<dbReference type="SUPFAM" id="SSF56276">
    <property type="entry name" value="S-adenosylmethionine decarboxylase"/>
    <property type="match status" value="1"/>
</dbReference>
<dbReference type="GO" id="GO:0004014">
    <property type="term" value="F:adenosylmethionine decarboxylase activity"/>
    <property type="evidence" value="ECO:0007669"/>
    <property type="project" value="UniProtKB-EC"/>
</dbReference>
<evidence type="ECO:0000256" key="4">
    <source>
        <dbReference type="ARBA" id="ARBA00023066"/>
    </source>
</evidence>
<dbReference type="NCBIfam" id="TIGR03330">
    <property type="entry name" value="SAM_DCase_Bsu"/>
    <property type="match status" value="1"/>
</dbReference>
<dbReference type="OrthoDB" id="9793120at2"/>
<evidence type="ECO:0000256" key="5">
    <source>
        <dbReference type="ARBA" id="ARBA00023115"/>
    </source>
</evidence>
<dbReference type="Pfam" id="PF02675">
    <property type="entry name" value="AdoMet_dc"/>
    <property type="match status" value="1"/>
</dbReference>
<evidence type="ECO:0000313" key="10">
    <source>
        <dbReference type="EMBL" id="QDT37482.1"/>
    </source>
</evidence>
<evidence type="ECO:0000256" key="2">
    <source>
        <dbReference type="ARBA" id="ARBA00022793"/>
    </source>
</evidence>
<dbReference type="GO" id="GO:0005829">
    <property type="term" value="C:cytosol"/>
    <property type="evidence" value="ECO:0007669"/>
    <property type="project" value="TreeGrafter"/>
</dbReference>
<evidence type="ECO:0000313" key="11">
    <source>
        <dbReference type="Proteomes" id="UP000317318"/>
    </source>
</evidence>
<keyword evidence="6" id="KW-0865">Zymogen</keyword>
<evidence type="ECO:0000256" key="7">
    <source>
        <dbReference type="ARBA" id="ARBA00023239"/>
    </source>
</evidence>
<keyword evidence="11" id="KW-1185">Reference proteome</keyword>
<evidence type="ECO:0000256" key="3">
    <source>
        <dbReference type="ARBA" id="ARBA00022813"/>
    </source>
</evidence>
<dbReference type="InterPro" id="IPR016067">
    <property type="entry name" value="S-AdoMet_deCO2ase_core"/>
</dbReference>
<keyword evidence="4" id="KW-0745">Spermidine biosynthesis</keyword>
<keyword evidence="3" id="KW-0068">Autocatalytic cleavage</keyword>
<sequence>MGKGNHVLIDCRNVPRDVCLDDGRMLEVMARSAAKAGMHVISQVRYHFGHNSAPGYTCVVLLDESHCSAHTYADLGLIALDVFTCGDTDPRKILEHMREELDLGDVTVRTLPRFTGSDMLPNEATVTEYDADEAPAMQYAEATC</sequence>
<dbReference type="PANTHER" id="PTHR33866">
    <property type="entry name" value="S-ADENOSYLMETHIONINE DECARBOXYLASE PROENZYME"/>
    <property type="match status" value="1"/>
</dbReference>
<evidence type="ECO:0000256" key="1">
    <source>
        <dbReference type="ARBA" id="ARBA00001928"/>
    </source>
</evidence>
<proteinExistence type="predicted"/>
<dbReference type="RefSeq" id="WP_145363591.1">
    <property type="nucleotide sequence ID" value="NZ_CP036268.1"/>
</dbReference>
<dbReference type="Gene3D" id="3.60.90.10">
    <property type="entry name" value="S-adenosylmethionine decarboxylase"/>
    <property type="match status" value="1"/>
</dbReference>
<dbReference type="InterPro" id="IPR003826">
    <property type="entry name" value="AdoMetDC_fam_prok"/>
</dbReference>
<dbReference type="InterPro" id="IPR017716">
    <property type="entry name" value="S-AdoMet_deCOase_pro-enz"/>
</dbReference>
<reference evidence="10 11" key="1">
    <citation type="submission" date="2019-02" db="EMBL/GenBank/DDBJ databases">
        <title>Deep-cultivation of Planctomycetes and their phenomic and genomic characterization uncovers novel biology.</title>
        <authorList>
            <person name="Wiegand S."/>
            <person name="Jogler M."/>
            <person name="Boedeker C."/>
            <person name="Pinto D."/>
            <person name="Vollmers J."/>
            <person name="Rivas-Marin E."/>
            <person name="Kohn T."/>
            <person name="Peeters S.H."/>
            <person name="Heuer A."/>
            <person name="Rast P."/>
            <person name="Oberbeckmann S."/>
            <person name="Bunk B."/>
            <person name="Jeske O."/>
            <person name="Meyerdierks A."/>
            <person name="Storesund J.E."/>
            <person name="Kallscheuer N."/>
            <person name="Luecker S."/>
            <person name="Lage O.M."/>
            <person name="Pohl T."/>
            <person name="Merkel B.J."/>
            <person name="Hornburger P."/>
            <person name="Mueller R.-W."/>
            <person name="Bruemmer F."/>
            <person name="Labrenz M."/>
            <person name="Spormann A.M."/>
            <person name="Op den Camp H."/>
            <person name="Overmann J."/>
            <person name="Amann R."/>
            <person name="Jetten M.S.M."/>
            <person name="Mascher T."/>
            <person name="Medema M.H."/>
            <person name="Devos D.P."/>
            <person name="Kaster A.-K."/>
            <person name="Ovreas L."/>
            <person name="Rohde M."/>
            <person name="Galperin M.Y."/>
            <person name="Jogler C."/>
        </authorList>
    </citation>
    <scope>NUCLEOTIDE SEQUENCE [LARGE SCALE GENOMIC DNA]</scope>
    <source>
        <strain evidence="10 11">Pan189</strain>
    </source>
</reference>
<keyword evidence="2" id="KW-0210">Decarboxylase</keyword>
<comment type="cofactor">
    <cofactor evidence="1">
        <name>pyruvate</name>
        <dbReference type="ChEBI" id="CHEBI:15361"/>
    </cofactor>
</comment>